<evidence type="ECO:0000256" key="4">
    <source>
        <dbReference type="ARBA" id="ARBA00037908"/>
    </source>
</evidence>
<evidence type="ECO:0000256" key="9">
    <source>
        <dbReference type="ARBA" id="ARBA00049085"/>
    </source>
</evidence>
<dbReference type="AlphaFoldDB" id="A0A6G3XH60"/>
<evidence type="ECO:0000256" key="3">
    <source>
        <dbReference type="ARBA" id="ARBA00037678"/>
    </source>
</evidence>
<sequence length="46" mass="5104">MKALVKQKAEPGLWLMDVPEPEYGPTDVLIKVLRTGICGTDLHIRA</sequence>
<evidence type="ECO:0000256" key="7">
    <source>
        <dbReference type="ARBA" id="ARBA00039387"/>
    </source>
</evidence>
<keyword evidence="2" id="KW-0560">Oxidoreductase</keyword>
<comment type="cofactor">
    <cofactor evidence="1">
        <name>Zn(2+)</name>
        <dbReference type="ChEBI" id="CHEBI:29105"/>
    </cofactor>
</comment>
<dbReference type="PANTHER" id="PTHR43401">
    <property type="entry name" value="L-THREONINE 3-DEHYDROGENASE"/>
    <property type="match status" value="1"/>
</dbReference>
<evidence type="ECO:0000256" key="8">
    <source>
        <dbReference type="ARBA" id="ARBA00048685"/>
    </source>
</evidence>
<protein>
    <recommendedName>
        <fullName evidence="7">2-deoxy-scyllo-inosamine dehydrogenase</fullName>
        <ecNumber evidence="6">1.1.1.329</ecNumber>
    </recommendedName>
</protein>
<reference evidence="10" key="1">
    <citation type="submission" date="2020-01" db="EMBL/GenBank/DDBJ databases">
        <title>Insect and environment-associated Actinomycetes.</title>
        <authorList>
            <person name="Currrie C."/>
            <person name="Chevrette M."/>
            <person name="Carlson C."/>
            <person name="Stubbendieck R."/>
            <person name="Wendt-Pienkowski E."/>
        </authorList>
    </citation>
    <scope>NUCLEOTIDE SEQUENCE</scope>
    <source>
        <strain evidence="10">SID7499</strain>
    </source>
</reference>
<dbReference type="PANTHER" id="PTHR43401:SF2">
    <property type="entry name" value="L-THREONINE 3-DEHYDROGENASE"/>
    <property type="match status" value="1"/>
</dbReference>
<dbReference type="Gene3D" id="3.90.180.10">
    <property type="entry name" value="Medium-chain alcohol dehydrogenases, catalytic domain"/>
    <property type="match status" value="1"/>
</dbReference>
<comment type="similarity">
    <text evidence="5">Belongs to the zinc-containing alcohol dehydrogenase family. DOIA dehydrogenase subfamily.</text>
</comment>
<dbReference type="GO" id="GO:0016491">
    <property type="term" value="F:oxidoreductase activity"/>
    <property type="evidence" value="ECO:0007669"/>
    <property type="project" value="UniProtKB-KW"/>
</dbReference>
<dbReference type="EMBL" id="JAAGMN010006620">
    <property type="protein sequence ID" value="NEE17155.1"/>
    <property type="molecule type" value="Genomic_DNA"/>
</dbReference>
<evidence type="ECO:0000256" key="5">
    <source>
        <dbReference type="ARBA" id="ARBA00038004"/>
    </source>
</evidence>
<dbReference type="EC" id="1.1.1.329" evidence="6"/>
<accession>A0A6G3XH60</accession>
<comment type="catalytic activity">
    <reaction evidence="9">
        <text>2-deoxy-scyllo-inosamine + NADP(+) = 3-amino-2,3-dideoxy-scyllo-inosose + NADPH + H(+)</text>
        <dbReference type="Rhea" id="RHEA:33879"/>
        <dbReference type="ChEBI" id="CHEBI:15378"/>
        <dbReference type="ChEBI" id="CHEBI:57783"/>
        <dbReference type="ChEBI" id="CHEBI:58349"/>
        <dbReference type="ChEBI" id="CHEBI:65002"/>
        <dbReference type="ChEBI" id="CHEBI:65003"/>
        <dbReference type="EC" id="1.1.1.329"/>
    </reaction>
</comment>
<comment type="pathway">
    <text evidence="4">Metabolic intermediate biosynthesis; 2-deoxystreptamine biosynthesis; 2-deoxystreptamine from D-glucose 6-phosphate: step 3/4.</text>
</comment>
<proteinExistence type="inferred from homology"/>
<dbReference type="SUPFAM" id="SSF50129">
    <property type="entry name" value="GroES-like"/>
    <property type="match status" value="1"/>
</dbReference>
<evidence type="ECO:0000313" key="10">
    <source>
        <dbReference type="EMBL" id="NEE17155.1"/>
    </source>
</evidence>
<organism evidence="10">
    <name type="scientific">Streptomyces sp. SID7499</name>
    <dbReference type="NCBI Taxonomy" id="2706086"/>
    <lineage>
        <taxon>Bacteria</taxon>
        <taxon>Bacillati</taxon>
        <taxon>Actinomycetota</taxon>
        <taxon>Actinomycetes</taxon>
        <taxon>Kitasatosporales</taxon>
        <taxon>Streptomycetaceae</taxon>
        <taxon>Streptomyces</taxon>
    </lineage>
</organism>
<comment type="caution">
    <text evidence="10">The sequence shown here is derived from an EMBL/GenBank/DDBJ whole genome shotgun (WGS) entry which is preliminary data.</text>
</comment>
<evidence type="ECO:0000256" key="6">
    <source>
        <dbReference type="ARBA" id="ARBA00039102"/>
    </source>
</evidence>
<dbReference type="InterPro" id="IPR011032">
    <property type="entry name" value="GroES-like_sf"/>
</dbReference>
<comment type="catalytic activity">
    <reaction evidence="8">
        <text>2-deoxy-scyllo-inosamine + NAD(+) = 3-amino-2,3-dideoxy-scyllo-inosose + NADH + H(+)</text>
        <dbReference type="Rhea" id="RHEA:33883"/>
        <dbReference type="ChEBI" id="CHEBI:15378"/>
        <dbReference type="ChEBI" id="CHEBI:57540"/>
        <dbReference type="ChEBI" id="CHEBI:57945"/>
        <dbReference type="ChEBI" id="CHEBI:65002"/>
        <dbReference type="ChEBI" id="CHEBI:65003"/>
        <dbReference type="EC" id="1.1.1.329"/>
    </reaction>
</comment>
<evidence type="ECO:0000256" key="1">
    <source>
        <dbReference type="ARBA" id="ARBA00001947"/>
    </source>
</evidence>
<dbReference type="InterPro" id="IPR050129">
    <property type="entry name" value="Zn_alcohol_dh"/>
</dbReference>
<comment type="function">
    <text evidence="3">Catalyzes the oxidation of 2-deoxy-scyllo-inosamine (DOIA) with NAD(+) or NADP(+), forming 3-amino-2,3-dideoxy-scyllo-inosose (amino-DOI).</text>
</comment>
<name>A0A6G3XH60_9ACTN</name>
<feature type="non-terminal residue" evidence="10">
    <location>
        <position position="46"/>
    </location>
</feature>
<gene>
    <name evidence="10" type="ORF">G3M58_63145</name>
</gene>
<evidence type="ECO:0000256" key="2">
    <source>
        <dbReference type="ARBA" id="ARBA00023002"/>
    </source>
</evidence>